<organism evidence="3 4">
    <name type="scientific">Nonomuraea ferruginea</name>
    <dbReference type="NCBI Taxonomy" id="46174"/>
    <lineage>
        <taxon>Bacteria</taxon>
        <taxon>Bacillati</taxon>
        <taxon>Actinomycetota</taxon>
        <taxon>Actinomycetes</taxon>
        <taxon>Streptosporangiales</taxon>
        <taxon>Streptosporangiaceae</taxon>
        <taxon>Nonomuraea</taxon>
    </lineage>
</organism>
<sequence>MAEPIVAGVDGSRGGLAAVVWAADDAARRDRDLRIVHVVEPFVHGGRAYERSADDPAREEGELQLQEAAAVAAGFRGTVRVSTELLYGDTAEVLRAQADEASAIVVGSRGLGGFTGLLLGSVALGLAGHAAGPVVVVRGSPAMMRGEIVAGLNPQDPEHPAIDYAFKEAEAHGARLRVVHAWDLPSSRLGRGFPRDFDIIAEARREEVQRMLSPWSERHPGVAATVSDYRGNPVAALCEASVRADLVVVGSRGRGAIRSAVLGSVSHGVLHYASCPVAVVRPRGRAG</sequence>
<dbReference type="PANTHER" id="PTHR46553">
    <property type="entry name" value="ADENINE NUCLEOTIDE ALPHA HYDROLASES-LIKE SUPERFAMILY PROTEIN"/>
    <property type="match status" value="1"/>
</dbReference>
<dbReference type="Pfam" id="PF00582">
    <property type="entry name" value="Usp"/>
    <property type="match status" value="2"/>
</dbReference>
<accession>A0ABT4SVY7</accession>
<dbReference type="InterPro" id="IPR006015">
    <property type="entry name" value="Universal_stress_UspA"/>
</dbReference>
<dbReference type="Proteomes" id="UP001212498">
    <property type="component" value="Unassembled WGS sequence"/>
</dbReference>
<name>A0ABT4SVY7_9ACTN</name>
<dbReference type="EMBL" id="JAPNUD010000020">
    <property type="protein sequence ID" value="MDA0641060.1"/>
    <property type="molecule type" value="Genomic_DNA"/>
</dbReference>
<feature type="domain" description="UspA" evidence="2">
    <location>
        <begin position="144"/>
        <end position="281"/>
    </location>
</feature>
<protein>
    <submittedName>
        <fullName evidence="3">Universal stress protein</fullName>
    </submittedName>
</protein>
<comment type="similarity">
    <text evidence="1">Belongs to the universal stress protein A family.</text>
</comment>
<dbReference type="PANTHER" id="PTHR46553:SF3">
    <property type="entry name" value="ADENINE NUCLEOTIDE ALPHA HYDROLASES-LIKE SUPERFAMILY PROTEIN"/>
    <property type="match status" value="1"/>
</dbReference>
<evidence type="ECO:0000313" key="3">
    <source>
        <dbReference type="EMBL" id="MDA0641060.1"/>
    </source>
</evidence>
<comment type="caution">
    <text evidence="3">The sequence shown here is derived from an EMBL/GenBank/DDBJ whole genome shotgun (WGS) entry which is preliminary data.</text>
</comment>
<dbReference type="InterPro" id="IPR006016">
    <property type="entry name" value="UspA"/>
</dbReference>
<gene>
    <name evidence="3" type="ORF">OUY24_10565</name>
</gene>
<dbReference type="RefSeq" id="WP_271276080.1">
    <property type="nucleotide sequence ID" value="NZ_BAABFD010000006.1"/>
</dbReference>
<feature type="domain" description="UspA" evidence="2">
    <location>
        <begin position="1"/>
        <end position="138"/>
    </location>
</feature>
<evidence type="ECO:0000313" key="4">
    <source>
        <dbReference type="Proteomes" id="UP001212498"/>
    </source>
</evidence>
<dbReference type="InterPro" id="IPR014729">
    <property type="entry name" value="Rossmann-like_a/b/a_fold"/>
</dbReference>
<keyword evidence="4" id="KW-1185">Reference proteome</keyword>
<proteinExistence type="inferred from homology"/>
<dbReference type="SUPFAM" id="SSF52402">
    <property type="entry name" value="Adenine nucleotide alpha hydrolases-like"/>
    <property type="match status" value="2"/>
</dbReference>
<evidence type="ECO:0000256" key="1">
    <source>
        <dbReference type="ARBA" id="ARBA00008791"/>
    </source>
</evidence>
<dbReference type="Gene3D" id="3.40.50.620">
    <property type="entry name" value="HUPs"/>
    <property type="match status" value="2"/>
</dbReference>
<evidence type="ECO:0000259" key="2">
    <source>
        <dbReference type="Pfam" id="PF00582"/>
    </source>
</evidence>
<reference evidence="3 4" key="1">
    <citation type="submission" date="2022-11" db="EMBL/GenBank/DDBJ databases">
        <title>Nonomuraea corallina sp. nov., a new species of the genus Nonomuraea isolated from sea side sediment in Thai sea.</title>
        <authorList>
            <person name="Ngamcharungchit C."/>
            <person name="Matsumoto A."/>
            <person name="Suriyachadkun C."/>
            <person name="Panbangred W."/>
            <person name="Inahashi Y."/>
            <person name="Intra B."/>
        </authorList>
    </citation>
    <scope>NUCLEOTIDE SEQUENCE [LARGE SCALE GENOMIC DNA]</scope>
    <source>
        <strain evidence="3 4">DSM 43553</strain>
    </source>
</reference>
<dbReference type="PRINTS" id="PR01438">
    <property type="entry name" value="UNVRSLSTRESS"/>
</dbReference>